<keyword evidence="1" id="KW-1133">Transmembrane helix</keyword>
<feature type="transmembrane region" description="Helical" evidence="1">
    <location>
        <begin position="12"/>
        <end position="29"/>
    </location>
</feature>
<organism evidence="2">
    <name type="scientific">marine sediment metagenome</name>
    <dbReference type="NCBI Taxonomy" id="412755"/>
    <lineage>
        <taxon>unclassified sequences</taxon>
        <taxon>metagenomes</taxon>
        <taxon>ecological metagenomes</taxon>
    </lineage>
</organism>
<dbReference type="EMBL" id="BARS01027786">
    <property type="protein sequence ID" value="GAG01108.1"/>
    <property type="molecule type" value="Genomic_DNA"/>
</dbReference>
<feature type="transmembrane region" description="Helical" evidence="1">
    <location>
        <begin position="49"/>
        <end position="66"/>
    </location>
</feature>
<dbReference type="AlphaFoldDB" id="X0UL76"/>
<comment type="caution">
    <text evidence="2">The sequence shown here is derived from an EMBL/GenBank/DDBJ whole genome shotgun (WGS) entry which is preliminary data.</text>
</comment>
<name>X0UL76_9ZZZZ</name>
<keyword evidence="1" id="KW-0812">Transmembrane</keyword>
<evidence type="ECO:0000256" key="1">
    <source>
        <dbReference type="SAM" id="Phobius"/>
    </source>
</evidence>
<reference evidence="2" key="1">
    <citation type="journal article" date="2014" name="Front. Microbiol.">
        <title>High frequency of phylogenetically diverse reductive dehalogenase-homologous genes in deep subseafloor sedimentary metagenomes.</title>
        <authorList>
            <person name="Kawai M."/>
            <person name="Futagami T."/>
            <person name="Toyoda A."/>
            <person name="Takaki Y."/>
            <person name="Nishi S."/>
            <person name="Hori S."/>
            <person name="Arai W."/>
            <person name="Tsubouchi T."/>
            <person name="Morono Y."/>
            <person name="Uchiyama I."/>
            <person name="Ito T."/>
            <person name="Fujiyama A."/>
            <person name="Inagaki F."/>
            <person name="Takami H."/>
        </authorList>
    </citation>
    <scope>NUCLEOTIDE SEQUENCE</scope>
    <source>
        <strain evidence="2">Expedition CK06-06</strain>
    </source>
</reference>
<sequence>MAARTSKYAKQFDITAVVGALAGGVVAGVAVDQLEDKVGFFKEGTGEQMLPYVPALIGAAIIYFADDKYKPLGYGMLGATGTDIGEDIGEQMEGFSRINYIEPGNMPNTVNLGAAPAATGVGDMMDGSVVLNDMADDILM</sequence>
<accession>X0UL76</accession>
<keyword evidence="1" id="KW-0472">Membrane</keyword>
<protein>
    <submittedName>
        <fullName evidence="2">Uncharacterized protein</fullName>
    </submittedName>
</protein>
<proteinExistence type="predicted"/>
<evidence type="ECO:0000313" key="2">
    <source>
        <dbReference type="EMBL" id="GAG01108.1"/>
    </source>
</evidence>
<gene>
    <name evidence="2" type="ORF">S01H1_43612</name>
</gene>